<dbReference type="GO" id="GO:0008080">
    <property type="term" value="F:N-acetyltransferase activity"/>
    <property type="evidence" value="ECO:0007669"/>
    <property type="project" value="TreeGrafter"/>
</dbReference>
<evidence type="ECO:0000256" key="3">
    <source>
        <dbReference type="ARBA" id="ARBA00023315"/>
    </source>
</evidence>
<dbReference type="PANTHER" id="PTHR10545:SF29">
    <property type="entry name" value="GH14572P-RELATED"/>
    <property type="match status" value="1"/>
</dbReference>
<sequence length="158" mass="17595">MLTIREAVREDAATLLGFIRELAIYEKAEHEVAATIQKIEESIFGTNSVSSALICEQDSRPVGMAVWFFNYSTWQAKNGLYLEDLYVTPAARGLGAGKALLKRLAEIALETGCGRFEWSVLDWNEPAIRVYEAIGAEPMNEWIRYRLSGEALKSFAAG</sequence>
<evidence type="ECO:0000313" key="5">
    <source>
        <dbReference type="EMBL" id="MBB4273532.1"/>
    </source>
</evidence>
<feature type="domain" description="N-acetyltransferase" evidence="4">
    <location>
        <begin position="2"/>
        <end position="158"/>
    </location>
</feature>
<keyword evidence="3" id="KW-0012">Acyltransferase</keyword>
<dbReference type="InterPro" id="IPR016181">
    <property type="entry name" value="Acyl_CoA_acyltransferase"/>
</dbReference>
<dbReference type="AlphaFoldDB" id="A0A7W6WCN3"/>
<protein>
    <submittedName>
        <fullName evidence="5">GNAT superfamily N-acetyltransferase</fullName>
    </submittedName>
</protein>
<evidence type="ECO:0000259" key="4">
    <source>
        <dbReference type="PROSITE" id="PS51186"/>
    </source>
</evidence>
<dbReference type="SUPFAM" id="SSF55729">
    <property type="entry name" value="Acyl-CoA N-acyltransferases (Nat)"/>
    <property type="match status" value="1"/>
</dbReference>
<dbReference type="RefSeq" id="WP_183923860.1">
    <property type="nucleotide sequence ID" value="NZ_JACIGM010000002.1"/>
</dbReference>
<dbReference type="InterPro" id="IPR051016">
    <property type="entry name" value="Diverse_Substrate_AcTransf"/>
</dbReference>
<evidence type="ECO:0000256" key="2">
    <source>
        <dbReference type="ARBA" id="ARBA00022679"/>
    </source>
</evidence>
<dbReference type="Pfam" id="PF00583">
    <property type="entry name" value="Acetyltransf_1"/>
    <property type="match status" value="1"/>
</dbReference>
<accession>A0A7W6WCN3</accession>
<evidence type="ECO:0000256" key="1">
    <source>
        <dbReference type="ARBA" id="ARBA00008694"/>
    </source>
</evidence>
<evidence type="ECO:0000313" key="6">
    <source>
        <dbReference type="Proteomes" id="UP000533641"/>
    </source>
</evidence>
<name>A0A7W6WCN3_9HYPH</name>
<gene>
    <name evidence="5" type="ORF">GGE12_001286</name>
</gene>
<dbReference type="PANTHER" id="PTHR10545">
    <property type="entry name" value="DIAMINE N-ACETYLTRANSFERASE"/>
    <property type="match status" value="1"/>
</dbReference>
<dbReference type="CDD" id="cd04301">
    <property type="entry name" value="NAT_SF"/>
    <property type="match status" value="1"/>
</dbReference>
<comment type="caution">
    <text evidence="5">The sequence shown here is derived from an EMBL/GenBank/DDBJ whole genome shotgun (WGS) entry which is preliminary data.</text>
</comment>
<proteinExistence type="inferred from homology"/>
<dbReference type="PROSITE" id="PS51186">
    <property type="entry name" value="GNAT"/>
    <property type="match status" value="1"/>
</dbReference>
<dbReference type="Gene3D" id="3.40.630.30">
    <property type="match status" value="1"/>
</dbReference>
<dbReference type="FunFam" id="3.40.630.30:FF:000064">
    <property type="entry name" value="GNAT family acetyltransferase"/>
    <property type="match status" value="1"/>
</dbReference>
<comment type="similarity">
    <text evidence="1">Belongs to the acetyltransferase family.</text>
</comment>
<keyword evidence="2 5" id="KW-0808">Transferase</keyword>
<reference evidence="5 6" key="1">
    <citation type="submission" date="2020-08" db="EMBL/GenBank/DDBJ databases">
        <title>Genomic Encyclopedia of Type Strains, Phase IV (KMG-V): Genome sequencing to study the core and pangenomes of soil and plant-associated prokaryotes.</title>
        <authorList>
            <person name="Whitman W."/>
        </authorList>
    </citation>
    <scope>NUCLEOTIDE SEQUENCE [LARGE SCALE GENOMIC DNA]</scope>
    <source>
        <strain evidence="5 6">SEMIA 402</strain>
    </source>
</reference>
<dbReference type="Proteomes" id="UP000533641">
    <property type="component" value="Unassembled WGS sequence"/>
</dbReference>
<dbReference type="InterPro" id="IPR000182">
    <property type="entry name" value="GNAT_dom"/>
</dbReference>
<organism evidence="5 6">
    <name type="scientific">Rhizobium mongolense</name>
    <dbReference type="NCBI Taxonomy" id="57676"/>
    <lineage>
        <taxon>Bacteria</taxon>
        <taxon>Pseudomonadati</taxon>
        <taxon>Pseudomonadota</taxon>
        <taxon>Alphaproteobacteria</taxon>
        <taxon>Hyphomicrobiales</taxon>
        <taxon>Rhizobiaceae</taxon>
        <taxon>Rhizobium/Agrobacterium group</taxon>
        <taxon>Rhizobium</taxon>
    </lineage>
</organism>
<dbReference type="EMBL" id="JACIGM010000002">
    <property type="protein sequence ID" value="MBB4273532.1"/>
    <property type="molecule type" value="Genomic_DNA"/>
</dbReference>